<comment type="similarity">
    <text evidence="1">Belongs to the ParD antitoxin family.</text>
</comment>
<dbReference type="EMBL" id="NBYO01000003">
    <property type="protein sequence ID" value="OXS99473.1"/>
    <property type="molecule type" value="Genomic_DNA"/>
</dbReference>
<dbReference type="InterPro" id="IPR022789">
    <property type="entry name" value="ParD"/>
</dbReference>
<proteinExistence type="inferred from homology"/>
<evidence type="ECO:0008006" key="5">
    <source>
        <dbReference type="Google" id="ProtNLM"/>
    </source>
</evidence>
<dbReference type="RefSeq" id="WP_094078251.1">
    <property type="nucleotide sequence ID" value="NZ_NBYO01000003.1"/>
</dbReference>
<dbReference type="Pfam" id="PF03693">
    <property type="entry name" value="ParD_antitoxin"/>
    <property type="match status" value="1"/>
</dbReference>
<dbReference type="GO" id="GO:0006355">
    <property type="term" value="P:regulation of DNA-templated transcription"/>
    <property type="evidence" value="ECO:0007669"/>
    <property type="project" value="InterPro"/>
</dbReference>
<protein>
    <recommendedName>
        <fullName evidence="5">CopG family transcriptional regulator</fullName>
    </recommendedName>
</protein>
<keyword evidence="4" id="KW-1185">Reference proteome</keyword>
<dbReference type="SUPFAM" id="SSF47598">
    <property type="entry name" value="Ribbon-helix-helix"/>
    <property type="match status" value="1"/>
</dbReference>
<evidence type="ECO:0000313" key="3">
    <source>
        <dbReference type="EMBL" id="OXS99473.1"/>
    </source>
</evidence>
<dbReference type="Gene3D" id="6.10.10.120">
    <property type="entry name" value="Antitoxin ParD1-like"/>
    <property type="match status" value="1"/>
</dbReference>
<dbReference type="AlphaFoldDB" id="A0A231UU87"/>
<dbReference type="Proteomes" id="UP000215405">
    <property type="component" value="Unassembled WGS sequence"/>
</dbReference>
<dbReference type="PANTHER" id="PTHR36582">
    <property type="entry name" value="ANTITOXIN PARD"/>
    <property type="match status" value="1"/>
</dbReference>
<name>A0A231UU87_9HYPH</name>
<evidence type="ECO:0000256" key="1">
    <source>
        <dbReference type="ARBA" id="ARBA00008580"/>
    </source>
</evidence>
<sequence length="92" mass="10401">MAEKLSITLPPEMVTTIKERVASGAYASTSEVLREAMRMWMRNEAEHEERLAVIRERVQISRVDPRPAVPIDEAFDRLEAEFAGIAGTMPDE</sequence>
<gene>
    <name evidence="3" type="ORF">B7H23_15100</name>
</gene>
<comment type="caution">
    <text evidence="3">The sequence shown here is derived from an EMBL/GenBank/DDBJ whole genome shotgun (WGS) entry which is preliminary data.</text>
</comment>
<dbReference type="PANTHER" id="PTHR36582:SF2">
    <property type="entry name" value="ANTITOXIN PARD"/>
    <property type="match status" value="1"/>
</dbReference>
<dbReference type="InterPro" id="IPR010985">
    <property type="entry name" value="Ribbon_hlx_hlx"/>
</dbReference>
<evidence type="ECO:0000256" key="2">
    <source>
        <dbReference type="ARBA" id="ARBA00022649"/>
    </source>
</evidence>
<reference evidence="4" key="1">
    <citation type="journal article" date="2017" name="Int. J. Syst. Evol. Microbiol.">
        <title>Notoacmeibacter marinus gen. nov., sp. nov., isolated from the gut of a limpet and proposal of Notoacmeibacteraceae fam. nov. in the order Rhizobiales of the class Alphaproteobacteria.</title>
        <authorList>
            <person name="Huang Z."/>
            <person name="Guo F."/>
            <person name="Lai Q."/>
        </authorList>
    </citation>
    <scope>NUCLEOTIDE SEQUENCE [LARGE SCALE GENOMIC DNA]</scope>
    <source>
        <strain evidence="4">XMTR2A4</strain>
    </source>
</reference>
<evidence type="ECO:0000313" key="4">
    <source>
        <dbReference type="Proteomes" id="UP000215405"/>
    </source>
</evidence>
<dbReference type="InterPro" id="IPR038296">
    <property type="entry name" value="ParD_sf"/>
</dbReference>
<accession>A0A231UU87</accession>
<keyword evidence="2" id="KW-1277">Toxin-antitoxin system</keyword>
<dbReference type="CDD" id="cd22231">
    <property type="entry name" value="RHH_NikR_HicB-like"/>
    <property type="match status" value="1"/>
</dbReference>
<organism evidence="3 4">
    <name type="scientific">Notoacmeibacter marinus</name>
    <dbReference type="NCBI Taxonomy" id="1876515"/>
    <lineage>
        <taxon>Bacteria</taxon>
        <taxon>Pseudomonadati</taxon>
        <taxon>Pseudomonadota</taxon>
        <taxon>Alphaproteobacteria</taxon>
        <taxon>Hyphomicrobiales</taxon>
        <taxon>Notoacmeibacteraceae</taxon>
        <taxon>Notoacmeibacter</taxon>
    </lineage>
</organism>